<sequence length="97" mass="10986">DGHNSHCTFRFVEFAHKHHIIVLCLPSHATHKLQPCDVGVFGPLAASWKKGVTQASRDEIPIMKQNLLIYYHEAREVAFKSTTIISAFARTGIWPFN</sequence>
<gene>
    <name evidence="2" type="ORF">K443DRAFT_43723</name>
</gene>
<reference evidence="2 3" key="1">
    <citation type="submission" date="2014-04" db="EMBL/GenBank/DDBJ databases">
        <authorList>
            <consortium name="DOE Joint Genome Institute"/>
            <person name="Kuo A."/>
            <person name="Kohler A."/>
            <person name="Nagy L.G."/>
            <person name="Floudas D."/>
            <person name="Copeland A."/>
            <person name="Barry K.W."/>
            <person name="Cichocki N."/>
            <person name="Veneault-Fourrey C."/>
            <person name="LaButti K."/>
            <person name="Lindquist E.A."/>
            <person name="Lipzen A."/>
            <person name="Lundell T."/>
            <person name="Morin E."/>
            <person name="Murat C."/>
            <person name="Sun H."/>
            <person name="Tunlid A."/>
            <person name="Henrissat B."/>
            <person name="Grigoriev I.V."/>
            <person name="Hibbett D.S."/>
            <person name="Martin F."/>
            <person name="Nordberg H.P."/>
            <person name="Cantor M.N."/>
            <person name="Hua S.X."/>
        </authorList>
    </citation>
    <scope>NUCLEOTIDE SEQUENCE [LARGE SCALE GENOMIC DNA]</scope>
    <source>
        <strain evidence="2 3">LaAM-08-1</strain>
    </source>
</reference>
<feature type="non-terminal residue" evidence="2">
    <location>
        <position position="1"/>
    </location>
</feature>
<evidence type="ECO:0000313" key="2">
    <source>
        <dbReference type="EMBL" id="KIK05220.1"/>
    </source>
</evidence>
<dbReference type="Proteomes" id="UP000054477">
    <property type="component" value="Unassembled WGS sequence"/>
</dbReference>
<dbReference type="AlphaFoldDB" id="A0A0C9WZI6"/>
<feature type="domain" description="DDE-1" evidence="1">
    <location>
        <begin position="1"/>
        <end position="88"/>
    </location>
</feature>
<reference evidence="3" key="2">
    <citation type="submission" date="2015-01" db="EMBL/GenBank/DDBJ databases">
        <title>Evolutionary Origins and Diversification of the Mycorrhizal Mutualists.</title>
        <authorList>
            <consortium name="DOE Joint Genome Institute"/>
            <consortium name="Mycorrhizal Genomics Consortium"/>
            <person name="Kohler A."/>
            <person name="Kuo A."/>
            <person name="Nagy L.G."/>
            <person name="Floudas D."/>
            <person name="Copeland A."/>
            <person name="Barry K.W."/>
            <person name="Cichocki N."/>
            <person name="Veneault-Fourrey C."/>
            <person name="LaButti K."/>
            <person name="Lindquist E.A."/>
            <person name="Lipzen A."/>
            <person name="Lundell T."/>
            <person name="Morin E."/>
            <person name="Murat C."/>
            <person name="Riley R."/>
            <person name="Ohm R."/>
            <person name="Sun H."/>
            <person name="Tunlid A."/>
            <person name="Henrissat B."/>
            <person name="Grigoriev I.V."/>
            <person name="Hibbett D.S."/>
            <person name="Martin F."/>
        </authorList>
    </citation>
    <scope>NUCLEOTIDE SEQUENCE [LARGE SCALE GENOMIC DNA]</scope>
    <source>
        <strain evidence="3">LaAM-08-1</strain>
    </source>
</reference>
<proteinExistence type="predicted"/>
<feature type="non-terminal residue" evidence="2">
    <location>
        <position position="97"/>
    </location>
</feature>
<evidence type="ECO:0000313" key="3">
    <source>
        <dbReference type="Proteomes" id="UP000054477"/>
    </source>
</evidence>
<name>A0A0C9WZI6_9AGAR</name>
<organism evidence="2 3">
    <name type="scientific">Laccaria amethystina LaAM-08-1</name>
    <dbReference type="NCBI Taxonomy" id="1095629"/>
    <lineage>
        <taxon>Eukaryota</taxon>
        <taxon>Fungi</taxon>
        <taxon>Dikarya</taxon>
        <taxon>Basidiomycota</taxon>
        <taxon>Agaricomycotina</taxon>
        <taxon>Agaricomycetes</taxon>
        <taxon>Agaricomycetidae</taxon>
        <taxon>Agaricales</taxon>
        <taxon>Agaricineae</taxon>
        <taxon>Hydnangiaceae</taxon>
        <taxon>Laccaria</taxon>
    </lineage>
</organism>
<dbReference type="OrthoDB" id="3064354at2759"/>
<dbReference type="STRING" id="1095629.A0A0C9WZI6"/>
<dbReference type="HOGENOM" id="CLU_013929_2_4_1"/>
<dbReference type="Pfam" id="PF03184">
    <property type="entry name" value="DDE_1"/>
    <property type="match status" value="1"/>
</dbReference>
<accession>A0A0C9WZI6</accession>
<protein>
    <recommendedName>
        <fullName evidence="1">DDE-1 domain-containing protein</fullName>
    </recommendedName>
</protein>
<keyword evidence="3" id="KW-1185">Reference proteome</keyword>
<dbReference type="InterPro" id="IPR004875">
    <property type="entry name" value="DDE_SF_endonuclease_dom"/>
</dbReference>
<evidence type="ECO:0000259" key="1">
    <source>
        <dbReference type="Pfam" id="PF03184"/>
    </source>
</evidence>
<dbReference type="EMBL" id="KN838562">
    <property type="protein sequence ID" value="KIK05220.1"/>
    <property type="molecule type" value="Genomic_DNA"/>
</dbReference>
<dbReference type="GO" id="GO:0003676">
    <property type="term" value="F:nucleic acid binding"/>
    <property type="evidence" value="ECO:0007669"/>
    <property type="project" value="InterPro"/>
</dbReference>